<dbReference type="EMBL" id="JASJQH010005078">
    <property type="protein sequence ID" value="KAK9751390.1"/>
    <property type="molecule type" value="Genomic_DNA"/>
</dbReference>
<feature type="region of interest" description="Disordered" evidence="1">
    <location>
        <begin position="18"/>
        <end position="69"/>
    </location>
</feature>
<dbReference type="Proteomes" id="UP001479436">
    <property type="component" value="Unassembled WGS sequence"/>
</dbReference>
<accession>A0ABR2WCJ9</accession>
<sequence length="69" mass="6961">MALSAVDLALAGLAPVTTRPSTCEKSANGVGGATYLAPTSAAPSSKNLEDDTSTGEQPESVESQPEPVW</sequence>
<evidence type="ECO:0000313" key="2">
    <source>
        <dbReference type="EMBL" id="KAK9751390.1"/>
    </source>
</evidence>
<keyword evidence="3" id="KW-1185">Reference proteome</keyword>
<evidence type="ECO:0000313" key="3">
    <source>
        <dbReference type="Proteomes" id="UP001479436"/>
    </source>
</evidence>
<gene>
    <name evidence="2" type="ORF">K7432_018118</name>
</gene>
<feature type="compositionally biased region" description="Low complexity" evidence="1">
    <location>
        <begin position="56"/>
        <end position="69"/>
    </location>
</feature>
<protein>
    <submittedName>
        <fullName evidence="2">Uncharacterized protein</fullName>
    </submittedName>
</protein>
<proteinExistence type="predicted"/>
<organism evidence="2 3">
    <name type="scientific">Basidiobolus ranarum</name>
    <dbReference type="NCBI Taxonomy" id="34480"/>
    <lineage>
        <taxon>Eukaryota</taxon>
        <taxon>Fungi</taxon>
        <taxon>Fungi incertae sedis</taxon>
        <taxon>Zoopagomycota</taxon>
        <taxon>Entomophthoromycotina</taxon>
        <taxon>Basidiobolomycetes</taxon>
        <taxon>Basidiobolales</taxon>
        <taxon>Basidiobolaceae</taxon>
        <taxon>Basidiobolus</taxon>
    </lineage>
</organism>
<name>A0ABR2WCJ9_9FUNG</name>
<reference evidence="2 3" key="1">
    <citation type="submission" date="2023-04" db="EMBL/GenBank/DDBJ databases">
        <title>Genome of Basidiobolus ranarum AG-B5.</title>
        <authorList>
            <person name="Stajich J.E."/>
            <person name="Carter-House D."/>
            <person name="Gryganskyi A."/>
        </authorList>
    </citation>
    <scope>NUCLEOTIDE SEQUENCE [LARGE SCALE GENOMIC DNA]</scope>
    <source>
        <strain evidence="2 3">AG-B5</strain>
    </source>
</reference>
<comment type="caution">
    <text evidence="2">The sequence shown here is derived from an EMBL/GenBank/DDBJ whole genome shotgun (WGS) entry which is preliminary data.</text>
</comment>
<evidence type="ECO:0000256" key="1">
    <source>
        <dbReference type="SAM" id="MobiDB-lite"/>
    </source>
</evidence>